<evidence type="ECO:0000259" key="1">
    <source>
        <dbReference type="Pfam" id="PF24035"/>
    </source>
</evidence>
<evidence type="ECO:0000313" key="3">
    <source>
        <dbReference type="Proteomes" id="UP000728647"/>
    </source>
</evidence>
<comment type="caution">
    <text evidence="2">The sequence shown here is derived from an EMBL/GenBank/DDBJ whole genome shotgun (WGS) entry which is preliminary data.</text>
</comment>
<reference evidence="2" key="1">
    <citation type="submission" date="2020-06" db="EMBL/GenBank/DDBJ databases">
        <title>Haloterrigena sp. nov., an extremely halophilic archaeon isolated from a saline sediment.</title>
        <authorList>
            <person name="Liu B.-B."/>
        </authorList>
    </citation>
    <scope>NUCLEOTIDE SEQUENCE</scope>
    <source>
        <strain evidence="2">SYSU A121-1</strain>
    </source>
</reference>
<dbReference type="AlphaFoldDB" id="A0A8J8GNN9"/>
<dbReference type="InterPro" id="IPR055768">
    <property type="entry name" value="DUF7344"/>
</dbReference>
<dbReference type="RefSeq" id="WP_174702550.1">
    <property type="nucleotide sequence ID" value="NZ_JABURA010000001.1"/>
</dbReference>
<gene>
    <name evidence="2" type="ORF">HT576_16130</name>
</gene>
<dbReference type="OrthoDB" id="247722at2157"/>
<feature type="domain" description="DUF7344" evidence="1">
    <location>
        <begin position="15"/>
        <end position="89"/>
    </location>
</feature>
<protein>
    <recommendedName>
        <fullName evidence="1">DUF7344 domain-containing protein</fullName>
    </recommendedName>
</protein>
<organism evidence="2 3">
    <name type="scientific">Haloterrigena gelatinilytica</name>
    <dbReference type="NCBI Taxonomy" id="2741724"/>
    <lineage>
        <taxon>Archaea</taxon>
        <taxon>Methanobacteriati</taxon>
        <taxon>Methanobacteriota</taxon>
        <taxon>Stenosarchaea group</taxon>
        <taxon>Halobacteria</taxon>
        <taxon>Halobacteriales</taxon>
        <taxon>Natrialbaceae</taxon>
        <taxon>Haloterrigena</taxon>
    </lineage>
</organism>
<dbReference type="Proteomes" id="UP000728647">
    <property type="component" value="Unassembled WGS sequence"/>
</dbReference>
<accession>A0A8J8GNN9</accession>
<name>A0A8J8GNN9_9EURY</name>
<evidence type="ECO:0000313" key="2">
    <source>
        <dbReference type="EMBL" id="NUB92538.1"/>
    </source>
</evidence>
<sequence length="110" mass="12376">MPVQPESLERETVYSLLADRVREYLLCHLATVDRTTVPDAAERLAVWSRATSELCARERDGIAIQLVHNHLPRLAEHDVVVYDRSSDAVATGPNFADLEPYVDPLEPPRV</sequence>
<dbReference type="EMBL" id="JABURA010000001">
    <property type="protein sequence ID" value="NUB92538.1"/>
    <property type="molecule type" value="Genomic_DNA"/>
</dbReference>
<proteinExistence type="predicted"/>
<dbReference type="Pfam" id="PF24035">
    <property type="entry name" value="DUF7344"/>
    <property type="match status" value="1"/>
</dbReference>